<dbReference type="EMBL" id="CP035758">
    <property type="protein sequence ID" value="QBD76337.1"/>
    <property type="molecule type" value="Genomic_DNA"/>
</dbReference>
<dbReference type="PROSITE" id="PS50005">
    <property type="entry name" value="TPR"/>
    <property type="match status" value="9"/>
</dbReference>
<dbReference type="InterPro" id="IPR056681">
    <property type="entry name" value="DUF7779"/>
</dbReference>
<evidence type="ECO:0000256" key="6">
    <source>
        <dbReference type="ARBA" id="ARBA00022803"/>
    </source>
</evidence>
<evidence type="ECO:0000313" key="13">
    <source>
        <dbReference type="EMBL" id="QBD76337.1"/>
    </source>
</evidence>
<keyword evidence="4" id="KW-0493">Microtubule</keyword>
<evidence type="ECO:0000256" key="3">
    <source>
        <dbReference type="ARBA" id="ARBA00022490"/>
    </source>
</evidence>
<dbReference type="GO" id="GO:0019894">
    <property type="term" value="F:kinesin binding"/>
    <property type="evidence" value="ECO:0007669"/>
    <property type="project" value="TreeGrafter"/>
</dbReference>
<evidence type="ECO:0000259" key="11">
    <source>
        <dbReference type="Pfam" id="PF00931"/>
    </source>
</evidence>
<dbReference type="NCBIfam" id="NF040586">
    <property type="entry name" value="FxSxx_TPR"/>
    <property type="match status" value="1"/>
</dbReference>
<evidence type="ECO:0000313" key="14">
    <source>
        <dbReference type="Proteomes" id="UP000290365"/>
    </source>
</evidence>
<dbReference type="InterPro" id="IPR035897">
    <property type="entry name" value="Toll_tir_struct_dom_sf"/>
</dbReference>
<dbReference type="GO" id="GO:0005874">
    <property type="term" value="C:microtubule"/>
    <property type="evidence" value="ECO:0007669"/>
    <property type="project" value="UniProtKB-KW"/>
</dbReference>
<dbReference type="GO" id="GO:0043531">
    <property type="term" value="F:ADP binding"/>
    <property type="evidence" value="ECO:0007669"/>
    <property type="project" value="InterPro"/>
</dbReference>
<dbReference type="Proteomes" id="UP000290365">
    <property type="component" value="Chromosome"/>
</dbReference>
<dbReference type="GO" id="GO:0007018">
    <property type="term" value="P:microtubule-based movement"/>
    <property type="evidence" value="ECO:0007669"/>
    <property type="project" value="TreeGrafter"/>
</dbReference>
<organism evidence="13 14">
    <name type="scientific">Ktedonosporobacter rubrisoli</name>
    <dbReference type="NCBI Taxonomy" id="2509675"/>
    <lineage>
        <taxon>Bacteria</taxon>
        <taxon>Bacillati</taxon>
        <taxon>Chloroflexota</taxon>
        <taxon>Ktedonobacteria</taxon>
        <taxon>Ktedonobacterales</taxon>
        <taxon>Ktedonosporobacteraceae</taxon>
        <taxon>Ktedonosporobacter</taxon>
    </lineage>
</organism>
<feature type="repeat" description="TPR" evidence="10">
    <location>
        <begin position="611"/>
        <end position="644"/>
    </location>
</feature>
<sequence length="1007" mass="114573">MICRRAGMASSPLTIKAVCAYALQDASAYQALEDHLSVLIRQGHLALWHEPLIPLGAEREVELETQLQSASLFLVLVSPALLASKTWTPERLQQMIVRQQAGKVRVVPIILRPCDWQASLLGAFQALPLDGAPISGSSDPDEAWMQVVSGVRRVLEELPMLPASVPRAHLPNVWMIPYPRNFFFLGRDELLAQLHTRLQSGQPLVLSHPLAVGGLGGIGKTQTAVEYAYRYHGEYQAVLWARAESRESLHTSYTQIAKELHLSLQDAQEQELIVWEVKTWLQERQGWLLILDNADELNVLKGFLPPALGGHVLITTRAGATGRLAQRLEVPNFTLQEGALFLLRRAGLLAPDAPLTQAAAEEQEVARAIARELGGLPLALDQAGAYLEETGTSLAAYLHLYRQYQAALLNERRGSIEEDHPDSVVITWSLSFRRVEQRSLAAVQVLRFCAYLAPDAIPLDVLTISPDPIVSDQLVLGQALEALRAYSLVSIDPTARQLSMHRLVQAVIRQSLSEDEQAAWMQRVVMILAGIFPNPELLEKWPECELYLPHALMATTWIEQEQLSTEEAASLLGQTGRYLYRRGHYWEAEPLYKRALEIRRRSLGEEHPDTAMSLNNLALLYWYQGRYEEAEPLYKRVLEICEQQLGEEHPDTATSLNNLAMLYQEQGRYEEAEPLYKRALEIWKQRLGEEYPETATSLNNLASLYREQGRYEEAEPLYKRALEIRRKRLGEGHPDTANSLNNLATLYWEQGRYEEAEPLLKQALEIYKQQLGEEHPNVAAILNNLATLYWEQGRYEEAEPLYKRALEIRRKHLGEGHLQTAQSLNNLAMLYQKQGRYEEAEPLLKRALAIIEQSLGEEHPDIAANLNNLALLYDDQGRHKEAEPLYKRALEICRQSLGEEHPHTAQSLNNLAMLYQKQGRYEEAEPLYKRALEIWKQSLGEEHPHTAQSLNNLAMLYWYQGRYEEAEPLLKRALAIVEQSLGEEHPDTQLIRKNYRKLLREIASRKR</sequence>
<feature type="repeat" description="TPR" evidence="10">
    <location>
        <begin position="905"/>
        <end position="938"/>
    </location>
</feature>
<dbReference type="PANTHER" id="PTHR45783:SF3">
    <property type="entry name" value="KINESIN LIGHT CHAIN"/>
    <property type="match status" value="1"/>
</dbReference>
<dbReference type="SUPFAM" id="SSF52540">
    <property type="entry name" value="P-loop containing nucleoside triphosphate hydrolases"/>
    <property type="match status" value="1"/>
</dbReference>
<comment type="subcellular location">
    <subcellularLocation>
        <location evidence="1">Cytoplasm</location>
        <location evidence="1">Cytoskeleton</location>
    </subcellularLocation>
</comment>
<feature type="repeat" description="TPR" evidence="10">
    <location>
        <begin position="821"/>
        <end position="854"/>
    </location>
</feature>
<dbReference type="SUPFAM" id="SSF48452">
    <property type="entry name" value="TPR-like"/>
    <property type="match status" value="2"/>
</dbReference>
<evidence type="ECO:0000256" key="2">
    <source>
        <dbReference type="ARBA" id="ARBA00009622"/>
    </source>
</evidence>
<accession>A0A4P6JM30</accession>
<evidence type="ECO:0000256" key="8">
    <source>
        <dbReference type="ARBA" id="ARBA00023175"/>
    </source>
</evidence>
<keyword evidence="3" id="KW-0963">Cytoplasm</keyword>
<dbReference type="PROSITE" id="PS50293">
    <property type="entry name" value="TPR_REGION"/>
    <property type="match status" value="4"/>
</dbReference>
<evidence type="ECO:0000256" key="4">
    <source>
        <dbReference type="ARBA" id="ARBA00022701"/>
    </source>
</evidence>
<feature type="domain" description="NB-ARC" evidence="11">
    <location>
        <begin position="209"/>
        <end position="320"/>
    </location>
</feature>
<name>A0A4P6JM30_KTERU</name>
<gene>
    <name evidence="13" type="ORF">EPA93_10090</name>
</gene>
<feature type="domain" description="DUF7779" evidence="12">
    <location>
        <begin position="435"/>
        <end position="516"/>
    </location>
</feature>
<evidence type="ECO:0000256" key="9">
    <source>
        <dbReference type="ARBA" id="ARBA00023212"/>
    </source>
</evidence>
<evidence type="ECO:0000256" key="5">
    <source>
        <dbReference type="ARBA" id="ARBA00022737"/>
    </source>
</evidence>
<keyword evidence="7" id="KW-0175">Coiled coil</keyword>
<dbReference type="AlphaFoldDB" id="A0A4P6JM30"/>
<feature type="repeat" description="TPR" evidence="10">
    <location>
        <begin position="653"/>
        <end position="686"/>
    </location>
</feature>
<comment type="similarity">
    <text evidence="2">Belongs to the kinesin light chain family.</text>
</comment>
<dbReference type="Pfam" id="PF25000">
    <property type="entry name" value="DUF7779"/>
    <property type="match status" value="1"/>
</dbReference>
<dbReference type="InterPro" id="IPR019734">
    <property type="entry name" value="TPR_rpt"/>
</dbReference>
<evidence type="ECO:0000256" key="10">
    <source>
        <dbReference type="PROSITE-ProRule" id="PRU00339"/>
    </source>
</evidence>
<dbReference type="InterPro" id="IPR027417">
    <property type="entry name" value="P-loop_NTPase"/>
</dbReference>
<dbReference type="KEGG" id="kbs:EPA93_10090"/>
<keyword evidence="14" id="KW-1185">Reference proteome</keyword>
<dbReference type="SMART" id="SM00028">
    <property type="entry name" value="TPR"/>
    <property type="match status" value="10"/>
</dbReference>
<dbReference type="Pfam" id="PF13424">
    <property type="entry name" value="TPR_12"/>
    <property type="match status" value="4"/>
</dbReference>
<evidence type="ECO:0000256" key="1">
    <source>
        <dbReference type="ARBA" id="ARBA00004245"/>
    </source>
</evidence>
<protein>
    <submittedName>
        <fullName evidence="13">Tetratricopeptide repeat protein</fullName>
    </submittedName>
</protein>
<dbReference type="PANTHER" id="PTHR45783">
    <property type="entry name" value="KINESIN LIGHT CHAIN"/>
    <property type="match status" value="1"/>
</dbReference>
<feature type="repeat" description="TPR" evidence="10">
    <location>
        <begin position="863"/>
        <end position="896"/>
    </location>
</feature>
<dbReference type="InterPro" id="IPR002151">
    <property type="entry name" value="Kinesin_light"/>
</dbReference>
<dbReference type="Gene3D" id="3.40.50.10140">
    <property type="entry name" value="Toll/interleukin-1 receptor homology (TIR) domain"/>
    <property type="match status" value="1"/>
</dbReference>
<reference evidence="13 14" key="1">
    <citation type="submission" date="2019-01" db="EMBL/GenBank/DDBJ databases">
        <title>Ktedonosporobacter rubrisoli SCAWS-G2.</title>
        <authorList>
            <person name="Huang Y."/>
            <person name="Yan B."/>
        </authorList>
    </citation>
    <scope>NUCLEOTIDE SEQUENCE [LARGE SCALE GENOMIC DNA]</scope>
    <source>
        <strain evidence="13 14">SCAWS-G2</strain>
    </source>
</reference>
<dbReference type="InterPro" id="IPR011990">
    <property type="entry name" value="TPR-like_helical_dom_sf"/>
</dbReference>
<keyword evidence="6 10" id="KW-0802">TPR repeat</keyword>
<keyword evidence="5" id="KW-0677">Repeat</keyword>
<dbReference type="PRINTS" id="PR00381">
    <property type="entry name" value="KINESINLIGHT"/>
</dbReference>
<dbReference type="Pfam" id="PF13374">
    <property type="entry name" value="TPR_10"/>
    <property type="match status" value="2"/>
</dbReference>
<dbReference type="Pfam" id="PF00931">
    <property type="entry name" value="NB-ARC"/>
    <property type="match status" value="1"/>
</dbReference>
<evidence type="ECO:0000259" key="12">
    <source>
        <dbReference type="Pfam" id="PF25000"/>
    </source>
</evidence>
<dbReference type="GO" id="GO:0005871">
    <property type="term" value="C:kinesin complex"/>
    <property type="evidence" value="ECO:0007669"/>
    <property type="project" value="InterPro"/>
</dbReference>
<feature type="repeat" description="TPR" evidence="10">
    <location>
        <begin position="947"/>
        <end position="980"/>
    </location>
</feature>
<proteinExistence type="inferred from homology"/>
<feature type="repeat" description="TPR" evidence="10">
    <location>
        <begin position="779"/>
        <end position="812"/>
    </location>
</feature>
<dbReference type="Gene3D" id="1.25.40.10">
    <property type="entry name" value="Tetratricopeptide repeat domain"/>
    <property type="match status" value="3"/>
</dbReference>
<dbReference type="SUPFAM" id="SSF52200">
    <property type="entry name" value="Toll/Interleukin receptor TIR domain"/>
    <property type="match status" value="1"/>
</dbReference>
<feature type="repeat" description="TPR" evidence="10">
    <location>
        <begin position="737"/>
        <end position="770"/>
    </location>
</feature>
<feature type="repeat" description="TPR" evidence="10">
    <location>
        <begin position="695"/>
        <end position="728"/>
    </location>
</feature>
<keyword evidence="8" id="KW-0505">Motor protein</keyword>
<evidence type="ECO:0000256" key="7">
    <source>
        <dbReference type="ARBA" id="ARBA00023054"/>
    </source>
</evidence>
<dbReference type="InterPro" id="IPR002182">
    <property type="entry name" value="NB-ARC"/>
</dbReference>
<keyword evidence="9" id="KW-0206">Cytoskeleton</keyword>
<dbReference type="OrthoDB" id="136988at2"/>
<dbReference type="GO" id="GO:0005737">
    <property type="term" value="C:cytoplasm"/>
    <property type="evidence" value="ECO:0007669"/>
    <property type="project" value="TreeGrafter"/>
</dbReference>
<dbReference type="Gene3D" id="3.40.50.300">
    <property type="entry name" value="P-loop containing nucleotide triphosphate hydrolases"/>
    <property type="match status" value="1"/>
</dbReference>